<evidence type="ECO:0000256" key="1">
    <source>
        <dbReference type="ARBA" id="ARBA00022679"/>
    </source>
</evidence>
<feature type="binding site" evidence="2">
    <location>
        <position position="222"/>
    </location>
    <ligand>
        <name>Mg(2+)</name>
        <dbReference type="ChEBI" id="CHEBI:18420"/>
    </ligand>
</feature>
<dbReference type="AlphaFoldDB" id="A0AAV3SUE4"/>
<feature type="binding site" evidence="2">
    <location>
        <position position="82"/>
    </location>
    <ligand>
        <name>substrate</name>
    </ligand>
</feature>
<feature type="region of interest" description="Disordered" evidence="3">
    <location>
        <begin position="293"/>
        <end position="339"/>
    </location>
</feature>
<reference evidence="4" key="1">
    <citation type="journal article" date="2014" name="Int. J. Syst. Evol. Microbiol.">
        <title>Complete genome sequence of Corynebacterium casei LMG S-19264T (=DSM 44701T), isolated from a smear-ripened cheese.</title>
        <authorList>
            <consortium name="US DOE Joint Genome Institute (JGI-PGF)"/>
            <person name="Walter F."/>
            <person name="Albersmeier A."/>
            <person name="Kalinowski J."/>
            <person name="Ruckert C."/>
        </authorList>
    </citation>
    <scope>NUCLEOTIDE SEQUENCE</scope>
    <source>
        <strain evidence="4">JCM 14265</strain>
    </source>
</reference>
<dbReference type="PANTHER" id="PTHR10291:SF43">
    <property type="entry name" value="DEHYDRODOLICHYL DIPHOSPHATE SYNTHASE COMPLEX SUBUNIT DHDDS"/>
    <property type="match status" value="1"/>
</dbReference>
<dbReference type="Proteomes" id="UP001567571">
    <property type="component" value="Unassembled WGS sequence"/>
</dbReference>
<dbReference type="Gene3D" id="3.40.1180.10">
    <property type="entry name" value="Decaprenyl diphosphate synthase-like"/>
    <property type="match status" value="1"/>
</dbReference>
<name>A0AAV3SUE4_9EURY</name>
<feature type="active site" evidence="2">
    <location>
        <position position="33"/>
    </location>
</feature>
<dbReference type="InterPro" id="IPR036424">
    <property type="entry name" value="UPP_synth-like_sf"/>
</dbReference>
<evidence type="ECO:0000313" key="6">
    <source>
        <dbReference type="Proteomes" id="UP001501425"/>
    </source>
</evidence>
<reference evidence="4" key="2">
    <citation type="submission" date="2023-12" db="EMBL/GenBank/DDBJ databases">
        <authorList>
            <person name="Sun Q."/>
            <person name="Inoue M."/>
        </authorList>
    </citation>
    <scope>NUCLEOTIDE SEQUENCE</scope>
    <source>
        <strain evidence="4">JCM 14265</strain>
    </source>
</reference>
<feature type="active site" description="Proton acceptor" evidence="2">
    <location>
        <position position="81"/>
    </location>
</feature>
<proteinExistence type="inferred from homology"/>
<feature type="binding site" evidence="2">
    <location>
        <position position="84"/>
    </location>
    <ligand>
        <name>substrate</name>
    </ligand>
</feature>
<dbReference type="EC" id="2.5.1.89" evidence="2"/>
<reference evidence="5 7" key="3">
    <citation type="submission" date="2024-06" db="EMBL/GenBank/DDBJ databases">
        <title>Halorubrum miltondacostae sp. nov., a potential PHA producer isolated from an inland solar saltern in Rio Maior, Portugal.</title>
        <authorList>
            <person name="Albuquerque L."/>
            <person name="Viver T."/>
            <person name="Barroso C."/>
            <person name="Claudino R."/>
            <person name="Galvan M."/>
            <person name="Simoes G."/>
            <person name="Lobo Da Cunha A."/>
            <person name="Egas C."/>
        </authorList>
    </citation>
    <scope>NUCLEOTIDE SEQUENCE [LARGE SCALE GENOMIC DNA]</scope>
    <source>
        <strain evidence="5 7">DSM 18646</strain>
    </source>
</reference>
<dbReference type="GO" id="GO:0016094">
    <property type="term" value="P:polyprenol biosynthetic process"/>
    <property type="evidence" value="ECO:0007669"/>
    <property type="project" value="TreeGrafter"/>
</dbReference>
<comment type="cofactor">
    <cofactor evidence="2">
        <name>Mg(2+)</name>
        <dbReference type="ChEBI" id="CHEBI:18420"/>
    </cofactor>
    <text evidence="2">Binds 2 magnesium ions per subunit.</text>
</comment>
<dbReference type="GO" id="GO:0000287">
    <property type="term" value="F:magnesium ion binding"/>
    <property type="evidence" value="ECO:0007669"/>
    <property type="project" value="UniProtKB-UniRule"/>
</dbReference>
<dbReference type="PROSITE" id="PS01066">
    <property type="entry name" value="UPP_SYNTHASE"/>
    <property type="match status" value="1"/>
</dbReference>
<keyword evidence="7" id="KW-1185">Reference proteome</keyword>
<protein>
    <recommendedName>
        <fullName evidence="2">Tritrans,polycis-undecaprenyl-diphosphate synthase (geranylgeranyl-diphosphate specific)</fullName>
        <ecNumber evidence="2">2.5.1.89</ecNumber>
    </recommendedName>
    <alternativeName>
        <fullName evidence="2">Undecaprenyl diphosphate synthase</fullName>
        <shortName evidence="2">UDS</shortName>
    </alternativeName>
    <alternativeName>
        <fullName evidence="2">Undecaprenyl pyrophosphate synthase</fullName>
        <shortName evidence="2">UPP synthase</shortName>
    </alternativeName>
</protein>
<comment type="function">
    <text evidence="2">Catalyzes the sequential condensation of isopentenyl diphosphate (IPP) with geranylgeranyl diphosphate (GGPP) to yield (2Z,6Z,10Z,14Z,18Z,22Z,26Z,30E,34E,38E)-undecaprenyl diphosphate (tritrans,heptacis-UPP). It is probably the precursor of glycosyl carrier lipids.</text>
</comment>
<sequence>MLDRLRGLVERAYRRHLRSEIDDVPDHVAVIQDGNRRYAREQGDDAPDGHRAGADTTERVLDWCADLGVSELTLYAFSTENFSRPDEELEPLFDLLEGKLREFADADRVHDQGVRVRAIGEVSRLPPRVRDAVDYAERRTAGNDRFTLNVALAYGGRTELLDAARAIASEVDAGETNPEDVDVETVESRLYDRPIRDVDLIVRTGGDERTSNFLPWHANGNEAAVYFCAPYWPEFSEADFLRAIRTYESREESWQRARAERAAALVRALAEVEFEEARAAATRLRDRVPRLDGTDLADDALGATESDRVGPVANDRVGPVESDRSGPAESDSPESKGAD</sequence>
<dbReference type="HAMAP" id="MF_01139">
    <property type="entry name" value="ISPT"/>
    <property type="match status" value="1"/>
</dbReference>
<dbReference type="Pfam" id="PF01255">
    <property type="entry name" value="Prenyltransf"/>
    <property type="match status" value="1"/>
</dbReference>
<comment type="catalytic activity">
    <reaction evidence="2">
        <text>geranylgeranyl diphosphate + 7 isopentenyl diphosphate = tri-trans,hepta-cis-undecaprenyl diphosphate + 7 diphosphate</text>
        <dbReference type="Rhea" id="RHEA:27622"/>
        <dbReference type="ChEBI" id="CHEBI:33019"/>
        <dbReference type="ChEBI" id="CHEBI:57533"/>
        <dbReference type="ChEBI" id="CHEBI:60388"/>
        <dbReference type="ChEBI" id="CHEBI:128769"/>
        <dbReference type="EC" id="2.5.1.89"/>
    </reaction>
</comment>
<organism evidence="4 6">
    <name type="scientific">Halorubrum ejinorense</name>
    <dbReference type="NCBI Taxonomy" id="425309"/>
    <lineage>
        <taxon>Archaea</taxon>
        <taxon>Methanobacteriati</taxon>
        <taxon>Methanobacteriota</taxon>
        <taxon>Stenosarchaea group</taxon>
        <taxon>Halobacteria</taxon>
        <taxon>Halobacteriales</taxon>
        <taxon>Haloferacaceae</taxon>
        <taxon>Halorubrum</taxon>
    </lineage>
</organism>
<keyword evidence="2" id="KW-0460">Magnesium</keyword>
<evidence type="ECO:0000313" key="7">
    <source>
        <dbReference type="Proteomes" id="UP001567571"/>
    </source>
</evidence>
<feature type="binding site" evidence="2">
    <location>
        <begin position="209"/>
        <end position="211"/>
    </location>
    <ligand>
        <name>substrate</name>
    </ligand>
</feature>
<feature type="binding site" evidence="2">
    <location>
        <position position="50"/>
    </location>
    <ligand>
        <name>substrate</name>
    </ligand>
</feature>
<evidence type="ECO:0000313" key="4">
    <source>
        <dbReference type="EMBL" id="GAA0551434.1"/>
    </source>
</evidence>
<keyword evidence="2" id="KW-0479">Metal-binding</keyword>
<dbReference type="NCBIfam" id="TIGR00055">
    <property type="entry name" value="uppS"/>
    <property type="match status" value="1"/>
</dbReference>
<feature type="binding site" evidence="2">
    <location>
        <position position="33"/>
    </location>
    <ligand>
        <name>Mg(2+)</name>
        <dbReference type="ChEBI" id="CHEBI:18420"/>
    </ligand>
</feature>
<feature type="binding site" evidence="2">
    <location>
        <begin position="34"/>
        <end position="37"/>
    </location>
    <ligand>
        <name>substrate</name>
    </ligand>
</feature>
<dbReference type="GO" id="GO:0045547">
    <property type="term" value="F:ditrans,polycis-polyprenyl diphosphate synthase [(2E,6E)-farnesyl diphosphate specific] activity"/>
    <property type="evidence" value="ECO:0007669"/>
    <property type="project" value="TreeGrafter"/>
</dbReference>
<feature type="binding site" evidence="2">
    <location>
        <position position="203"/>
    </location>
    <ligand>
        <name>substrate</name>
    </ligand>
</feature>
<comment type="caution">
    <text evidence="2">Lacks conserved residue(s) required for the propagation of feature annotation.</text>
</comment>
<dbReference type="SUPFAM" id="SSF64005">
    <property type="entry name" value="Undecaprenyl diphosphate synthase"/>
    <property type="match status" value="1"/>
</dbReference>
<keyword evidence="1 2" id="KW-0808">Transferase</keyword>
<dbReference type="PANTHER" id="PTHR10291">
    <property type="entry name" value="DEHYDRODOLICHYL DIPHOSPHATE SYNTHASE FAMILY MEMBER"/>
    <property type="match status" value="1"/>
</dbReference>
<comment type="subunit">
    <text evidence="2">Homodimer.</text>
</comment>
<accession>A0AAV3SUE4</accession>
<dbReference type="RefSeq" id="WP_343780186.1">
    <property type="nucleotide sequence ID" value="NZ_BAAADQ010000015.1"/>
</dbReference>
<dbReference type="EMBL" id="BAAADQ010000015">
    <property type="protein sequence ID" value="GAA0551434.1"/>
    <property type="molecule type" value="Genomic_DNA"/>
</dbReference>
<comment type="caution">
    <text evidence="4">The sequence shown here is derived from an EMBL/GenBank/DDBJ whole genome shotgun (WGS) entry which is preliminary data.</text>
</comment>
<dbReference type="InterPro" id="IPR018520">
    <property type="entry name" value="UPP_synth-like_CS"/>
</dbReference>
<dbReference type="Proteomes" id="UP001501425">
    <property type="component" value="Unassembled WGS sequence"/>
</dbReference>
<comment type="similarity">
    <text evidence="2">Belongs to the UPP synthase family.</text>
</comment>
<dbReference type="CDD" id="cd00475">
    <property type="entry name" value="Cis_IPPS"/>
    <property type="match status" value="1"/>
</dbReference>
<evidence type="ECO:0000256" key="2">
    <source>
        <dbReference type="HAMAP-Rule" id="MF_01139"/>
    </source>
</evidence>
<evidence type="ECO:0000256" key="3">
    <source>
        <dbReference type="SAM" id="MobiDB-lite"/>
    </source>
</evidence>
<gene>
    <name evidence="2 5" type="primary">uppS</name>
    <name evidence="5" type="ORF">ABNG02_04300</name>
    <name evidence="4" type="ORF">GCM10008994_27970</name>
</gene>
<dbReference type="EMBL" id="JBEDNW010000002">
    <property type="protein sequence ID" value="MEZ3166545.1"/>
    <property type="molecule type" value="Genomic_DNA"/>
</dbReference>
<evidence type="ECO:0000313" key="5">
    <source>
        <dbReference type="EMBL" id="MEZ3166545.1"/>
    </source>
</evidence>
<dbReference type="InterPro" id="IPR001441">
    <property type="entry name" value="UPP_synth-like"/>
</dbReference>
<feature type="binding site" evidence="2">
    <location>
        <begin position="78"/>
        <end position="80"/>
    </location>
    <ligand>
        <name>substrate</name>
    </ligand>
</feature>